<evidence type="ECO:0000313" key="8">
    <source>
        <dbReference type="Proteomes" id="UP000694843"/>
    </source>
</evidence>
<feature type="signal peptide" evidence="6">
    <location>
        <begin position="1"/>
        <end position="20"/>
    </location>
</feature>
<keyword evidence="2" id="KW-0719">Serine esterase</keyword>
<reference evidence="9" key="1">
    <citation type="submission" date="2025-08" db="UniProtKB">
        <authorList>
            <consortium name="RefSeq"/>
        </authorList>
    </citation>
    <scope>IDENTIFICATION</scope>
    <source>
        <tissue evidence="9">Whole organism</tissue>
    </source>
</reference>
<dbReference type="Proteomes" id="UP000694843">
    <property type="component" value="Unplaced"/>
</dbReference>
<dbReference type="Gene3D" id="3.40.50.1820">
    <property type="entry name" value="alpha/beta hydrolase"/>
    <property type="match status" value="1"/>
</dbReference>
<gene>
    <name evidence="9" type="primary">LOC108682268</name>
</gene>
<feature type="domain" description="Carboxylesterase type B" evidence="7">
    <location>
        <begin position="66"/>
        <end position="576"/>
    </location>
</feature>
<evidence type="ECO:0000313" key="9">
    <source>
        <dbReference type="RefSeq" id="XP_047735918.1"/>
    </source>
</evidence>
<sequence>MRGSLHALCFLALLVSGGRAARLAAGPLQALGSTVLASHGQAGGELRRPGDVEGPKVVVENLGVTFVGTTMQSLYNRTINSFLGIQFATADRFKYSELKTSLGTGNEDYPADHMGPKCWQNSMVGNFAEGDEDCLFLNVYVPADNATGGDKLPVMVFIHGGSFTSGDASLYLPTRLLDEDVILVVIQYRLGALGWLSLLNDEIPGNAGLSDQINALHWVQNYIAPFNGDPEKVTVFGQSAGSVSVSTLVAIPSTKGLFARAIAESGSSLEYWAIDEHPVQSATAFAELCGCDITDESTIADCLNKKSAAELTMCTSKSVATQQKNANLGFDGVSPVVQPNGTVTNPLIEMLPADYMAQRLSNNVTFMSGCVRDEGSYVYALMLEAYLKPNNLTTNGDYLANQAIPDVLKAAGIDDSTRVLSQALTDTFFPGVDMTDIDAITPGMIDLMGMLFLKSGTYNFAKMHSRYYKTDTYFYTFDFVSENSLFDLMFIDPPFDGGVTHADELMYLFSLPTELTDAQRLTSKRLVKLWTNFAKTGEPSAQADSELGLPVWKKFTEEEPNYLLIEDKLEMKKNYPERYTIEMQLAYPTTPAPPTDPPAETVLKTEYDDLKKQSDAFMACMIVFIVLFVASTGGAVFFYLKTR</sequence>
<dbReference type="InterPro" id="IPR029058">
    <property type="entry name" value="AB_hydrolase_fold"/>
</dbReference>
<dbReference type="KEGG" id="hazt:108682268"/>
<evidence type="ECO:0000256" key="6">
    <source>
        <dbReference type="SAM" id="SignalP"/>
    </source>
</evidence>
<dbReference type="InterPro" id="IPR019819">
    <property type="entry name" value="Carboxylesterase_B_CS"/>
</dbReference>
<dbReference type="RefSeq" id="XP_047735918.1">
    <property type="nucleotide sequence ID" value="XM_047879962.1"/>
</dbReference>
<dbReference type="PANTHER" id="PTHR43142:SF1">
    <property type="entry name" value="CARBOXYLIC ESTER HYDROLASE"/>
    <property type="match status" value="1"/>
</dbReference>
<keyword evidence="5" id="KW-1133">Transmembrane helix</keyword>
<feature type="chain" id="PRO_5036894693" evidence="6">
    <location>
        <begin position="21"/>
        <end position="643"/>
    </location>
</feature>
<dbReference type="GeneID" id="108682268"/>
<keyword evidence="8" id="KW-1185">Reference proteome</keyword>
<protein>
    <submittedName>
        <fullName evidence="9">Carboxylesterase 5A</fullName>
    </submittedName>
</protein>
<evidence type="ECO:0000256" key="5">
    <source>
        <dbReference type="SAM" id="Phobius"/>
    </source>
</evidence>
<dbReference type="OrthoDB" id="3200163at2759"/>
<keyword evidence="5" id="KW-0472">Membrane</keyword>
<keyword evidence="3" id="KW-0378">Hydrolase</keyword>
<dbReference type="PROSITE" id="PS00941">
    <property type="entry name" value="CARBOXYLESTERASE_B_2"/>
    <property type="match status" value="1"/>
</dbReference>
<dbReference type="GO" id="GO:0052689">
    <property type="term" value="F:carboxylic ester hydrolase activity"/>
    <property type="evidence" value="ECO:0007669"/>
    <property type="project" value="UniProtKB-KW"/>
</dbReference>
<dbReference type="Pfam" id="PF00135">
    <property type="entry name" value="COesterase"/>
    <property type="match status" value="1"/>
</dbReference>
<comment type="similarity">
    <text evidence="1">Belongs to the type-B carboxylesterase/lipase family.</text>
</comment>
<evidence type="ECO:0000256" key="3">
    <source>
        <dbReference type="ARBA" id="ARBA00022801"/>
    </source>
</evidence>
<evidence type="ECO:0000256" key="1">
    <source>
        <dbReference type="ARBA" id="ARBA00005964"/>
    </source>
</evidence>
<organism evidence="8 9">
    <name type="scientific">Hyalella azteca</name>
    <name type="common">Amphipod</name>
    <dbReference type="NCBI Taxonomy" id="294128"/>
    <lineage>
        <taxon>Eukaryota</taxon>
        <taxon>Metazoa</taxon>
        <taxon>Ecdysozoa</taxon>
        <taxon>Arthropoda</taxon>
        <taxon>Crustacea</taxon>
        <taxon>Multicrustacea</taxon>
        <taxon>Malacostraca</taxon>
        <taxon>Eumalacostraca</taxon>
        <taxon>Peracarida</taxon>
        <taxon>Amphipoda</taxon>
        <taxon>Senticaudata</taxon>
        <taxon>Talitrida</taxon>
        <taxon>Talitroidea</taxon>
        <taxon>Hyalellidae</taxon>
        <taxon>Hyalella</taxon>
    </lineage>
</organism>
<name>A0A979FGT0_HYAAZ</name>
<feature type="transmembrane region" description="Helical" evidence="5">
    <location>
        <begin position="616"/>
        <end position="640"/>
    </location>
</feature>
<dbReference type="AlphaFoldDB" id="A0A979FGT0"/>
<dbReference type="SUPFAM" id="SSF53474">
    <property type="entry name" value="alpha/beta-Hydrolases"/>
    <property type="match status" value="1"/>
</dbReference>
<keyword evidence="5" id="KW-0812">Transmembrane</keyword>
<evidence type="ECO:0000256" key="2">
    <source>
        <dbReference type="ARBA" id="ARBA00022487"/>
    </source>
</evidence>
<proteinExistence type="inferred from homology"/>
<keyword evidence="4" id="KW-0325">Glycoprotein</keyword>
<accession>A0A979FGT0</accession>
<dbReference type="InterPro" id="IPR002018">
    <property type="entry name" value="CarbesteraseB"/>
</dbReference>
<dbReference type="PANTHER" id="PTHR43142">
    <property type="entry name" value="CARBOXYLIC ESTER HYDROLASE"/>
    <property type="match status" value="1"/>
</dbReference>
<dbReference type="OMA" id="FGANKHE"/>
<evidence type="ECO:0000256" key="4">
    <source>
        <dbReference type="ARBA" id="ARBA00023180"/>
    </source>
</evidence>
<evidence type="ECO:0000259" key="7">
    <source>
        <dbReference type="Pfam" id="PF00135"/>
    </source>
</evidence>
<keyword evidence="6" id="KW-0732">Signal</keyword>